<dbReference type="PATRIC" id="fig|1813736.3.peg.6603"/>
<dbReference type="InterPro" id="IPR029016">
    <property type="entry name" value="GAF-like_dom_sf"/>
</dbReference>
<organism evidence="4 5">
    <name type="scientific">Luteitalea pratensis</name>
    <dbReference type="NCBI Taxonomy" id="1855912"/>
    <lineage>
        <taxon>Bacteria</taxon>
        <taxon>Pseudomonadati</taxon>
        <taxon>Acidobacteriota</taxon>
        <taxon>Vicinamibacteria</taxon>
        <taxon>Vicinamibacterales</taxon>
        <taxon>Vicinamibacteraceae</taxon>
        <taxon>Luteitalea</taxon>
    </lineage>
</organism>
<feature type="domain" description="GAF" evidence="2">
    <location>
        <begin position="5"/>
        <end position="148"/>
    </location>
</feature>
<dbReference type="KEGG" id="abac:LuPra_06286"/>
<dbReference type="Pfam" id="PF07228">
    <property type="entry name" value="SpoIIE"/>
    <property type="match status" value="1"/>
</dbReference>
<gene>
    <name evidence="4" type="primary">rsbU_9</name>
    <name evidence="4" type="ORF">LuPra_06286</name>
</gene>
<dbReference type="PANTHER" id="PTHR43156:SF2">
    <property type="entry name" value="STAGE II SPORULATION PROTEIN E"/>
    <property type="match status" value="1"/>
</dbReference>
<dbReference type="EMBL" id="CP015136">
    <property type="protein sequence ID" value="AMY13000.1"/>
    <property type="molecule type" value="Genomic_DNA"/>
</dbReference>
<dbReference type="STRING" id="1855912.LuPra_06286"/>
<reference evidence="4 5" key="1">
    <citation type="journal article" date="2016" name="Genome Announc.">
        <title>First Complete Genome Sequence of a Subdivision 6 Acidobacterium Strain.</title>
        <authorList>
            <person name="Huang S."/>
            <person name="Vieira S."/>
            <person name="Bunk B."/>
            <person name="Riedel T."/>
            <person name="Sproer C."/>
            <person name="Overmann J."/>
        </authorList>
    </citation>
    <scope>NUCLEOTIDE SEQUENCE [LARGE SCALE GENOMIC DNA]</scope>
    <source>
        <strain evidence="5">DSM 100886 HEG_-6_39</strain>
    </source>
</reference>
<keyword evidence="5" id="KW-1185">Reference proteome</keyword>
<feature type="domain" description="GAF" evidence="2">
    <location>
        <begin position="169"/>
        <end position="312"/>
    </location>
</feature>
<dbReference type="Proteomes" id="UP000076079">
    <property type="component" value="Chromosome"/>
</dbReference>
<keyword evidence="1 4" id="KW-0378">Hydrolase</keyword>
<evidence type="ECO:0000259" key="2">
    <source>
        <dbReference type="SMART" id="SM00065"/>
    </source>
</evidence>
<dbReference type="EC" id="3.1.3.3" evidence="4"/>
<dbReference type="PANTHER" id="PTHR43156">
    <property type="entry name" value="STAGE II SPORULATION PROTEIN E-RELATED"/>
    <property type="match status" value="1"/>
</dbReference>
<dbReference type="SUPFAM" id="SSF81606">
    <property type="entry name" value="PP2C-like"/>
    <property type="match status" value="1"/>
</dbReference>
<evidence type="ECO:0000256" key="1">
    <source>
        <dbReference type="ARBA" id="ARBA00022801"/>
    </source>
</evidence>
<feature type="domain" description="PPM-type phosphatase" evidence="3">
    <location>
        <begin position="341"/>
        <end position="563"/>
    </location>
</feature>
<sequence>MSVLSLEELLQTIPRLIERLIQFDAFAIYMLDPTGTGLHVDYSVGYPSGVAEAIRLPVGEGLVGLAVQDRRAVLVNDLDDDPNYKGYVPGMRATIVVPLVYRTRTIGALNILSAHRHAFTEKDLAIVRQFGVHAATALENARLYTQAAKDARVFETLLEISREISSILDIDLLFERLAAATLKVIDYKAFAILLLNPQNQRLDVKHLATPYGINEKVTSIAVGEGITGYAALHREVVVSGDVRQDPRYIELFDTVTSEMAVPLLYQGDCIGVLDLSTDQRDAFDPGKVEFATLLASQFAVAIQNARLYQELATNQSRIERELRIAQRVQTALLPQEVPSRIRGLDIAAHFDAARELGGDFHDYLDPLANQLVVVLGDVSGKGVPAALYSAFASELVRSRTFRKRYVSTAVTPSTVLQAMNTILHDRQLLEMYLTLCYALFDVKRRTVTLSNSGVPYPLKMTAAGDIEWIDVTGVPLGSFPGIEYDECIVPYAKGDVFVFYSDGVSEAMNSSGDEFGRDNIAAVVQSRRGAGAREIVDAIFEAVAAFRGDALQNDDITALAVRAL</sequence>
<reference evidence="5" key="2">
    <citation type="submission" date="2016-04" db="EMBL/GenBank/DDBJ databases">
        <title>First Complete Genome Sequence of a Subdivision 6 Acidobacterium.</title>
        <authorList>
            <person name="Huang S."/>
            <person name="Vieira S."/>
            <person name="Bunk B."/>
            <person name="Riedel T."/>
            <person name="Sproeer C."/>
            <person name="Overmann J."/>
        </authorList>
    </citation>
    <scope>NUCLEOTIDE SEQUENCE [LARGE SCALE GENOMIC DNA]</scope>
    <source>
        <strain evidence="5">DSM 100886 HEG_-6_39</strain>
    </source>
</reference>
<dbReference type="Pfam" id="PF13185">
    <property type="entry name" value="GAF_2"/>
    <property type="match status" value="2"/>
</dbReference>
<dbReference type="InterPro" id="IPR036457">
    <property type="entry name" value="PPM-type-like_dom_sf"/>
</dbReference>
<evidence type="ECO:0000259" key="3">
    <source>
        <dbReference type="SMART" id="SM00331"/>
    </source>
</evidence>
<dbReference type="SMART" id="SM00331">
    <property type="entry name" value="PP2C_SIG"/>
    <property type="match status" value="1"/>
</dbReference>
<dbReference type="AlphaFoldDB" id="A0A143PY89"/>
<dbReference type="GO" id="GO:0016791">
    <property type="term" value="F:phosphatase activity"/>
    <property type="evidence" value="ECO:0007669"/>
    <property type="project" value="TreeGrafter"/>
</dbReference>
<dbReference type="InterPro" id="IPR001932">
    <property type="entry name" value="PPM-type_phosphatase-like_dom"/>
</dbReference>
<dbReference type="Gene3D" id="3.60.40.10">
    <property type="entry name" value="PPM-type phosphatase domain"/>
    <property type="match status" value="1"/>
</dbReference>
<protein>
    <submittedName>
        <fullName evidence="4">Phosphoserine phosphatase RsbU</fullName>
        <ecNumber evidence="4">3.1.3.3</ecNumber>
    </submittedName>
</protein>
<evidence type="ECO:0000313" key="5">
    <source>
        <dbReference type="Proteomes" id="UP000076079"/>
    </source>
</evidence>
<name>A0A143PY89_LUTPR</name>
<proteinExistence type="predicted"/>
<evidence type="ECO:0000313" key="4">
    <source>
        <dbReference type="EMBL" id="AMY13000.1"/>
    </source>
</evidence>
<dbReference type="Gene3D" id="3.30.450.40">
    <property type="match status" value="2"/>
</dbReference>
<dbReference type="SMART" id="SM00065">
    <property type="entry name" value="GAF"/>
    <property type="match status" value="2"/>
</dbReference>
<dbReference type="InterPro" id="IPR003018">
    <property type="entry name" value="GAF"/>
</dbReference>
<dbReference type="InterPro" id="IPR052016">
    <property type="entry name" value="Bact_Sigma-Reg"/>
</dbReference>
<accession>A0A143PY89</accession>
<dbReference type="SUPFAM" id="SSF55781">
    <property type="entry name" value="GAF domain-like"/>
    <property type="match status" value="2"/>
</dbReference>